<evidence type="ECO:0000256" key="1">
    <source>
        <dbReference type="ARBA" id="ARBA00004141"/>
    </source>
</evidence>
<evidence type="ECO:0000256" key="3">
    <source>
        <dbReference type="ARBA" id="ARBA00022989"/>
    </source>
</evidence>
<organism evidence="6 7">
    <name type="scientific">Candidatus Magnetaquiglobus chichijimensis</name>
    <dbReference type="NCBI Taxonomy" id="3141448"/>
    <lineage>
        <taxon>Bacteria</taxon>
        <taxon>Pseudomonadati</taxon>
        <taxon>Pseudomonadota</taxon>
        <taxon>Magnetococcia</taxon>
        <taxon>Magnetococcales</taxon>
        <taxon>Candidatus Magnetaquicoccaceae</taxon>
        <taxon>Candidatus Magnetaquiglobus</taxon>
    </lineage>
</organism>
<dbReference type="PANTHER" id="PTHR43701:SF5">
    <property type="entry name" value="MEMBRANE TRANSPORTER PROTEIN-RELATED"/>
    <property type="match status" value="1"/>
</dbReference>
<evidence type="ECO:0000313" key="7">
    <source>
        <dbReference type="Proteomes" id="UP001628193"/>
    </source>
</evidence>
<dbReference type="PRINTS" id="PR00834">
    <property type="entry name" value="PROTEASES2C"/>
</dbReference>
<feature type="transmembrane region" description="Helical" evidence="5">
    <location>
        <begin position="543"/>
        <end position="561"/>
    </location>
</feature>
<comment type="subcellular location">
    <subcellularLocation>
        <location evidence="5">Cell membrane</location>
        <topology evidence="5">Multi-pass membrane protein</topology>
    </subcellularLocation>
    <subcellularLocation>
        <location evidence="1">Membrane</location>
        <topology evidence="1">Multi-pass membrane protein</topology>
    </subcellularLocation>
</comment>
<dbReference type="InterPro" id="IPR002781">
    <property type="entry name" value="TM_pro_TauE-like"/>
</dbReference>
<feature type="transmembrane region" description="Helical" evidence="5">
    <location>
        <begin position="613"/>
        <end position="634"/>
    </location>
</feature>
<feature type="transmembrane region" description="Helical" evidence="5">
    <location>
        <begin position="465"/>
        <end position="482"/>
    </location>
</feature>
<evidence type="ECO:0000256" key="4">
    <source>
        <dbReference type="ARBA" id="ARBA00023136"/>
    </source>
</evidence>
<protein>
    <recommendedName>
        <fullName evidence="5">Probable membrane transporter protein</fullName>
    </recommendedName>
</protein>
<dbReference type="Gene3D" id="2.40.10.10">
    <property type="entry name" value="Trypsin-like serine proteases"/>
    <property type="match status" value="2"/>
</dbReference>
<keyword evidence="7" id="KW-1185">Reference proteome</keyword>
<reference evidence="6 7" key="1">
    <citation type="submission" date="2024-09" db="EMBL/GenBank/DDBJ databases">
        <title>Draft genome sequence of Candidatus Magnetaquicoccaceae bacterium FCR-1.</title>
        <authorList>
            <person name="Shimoshige H."/>
            <person name="Shimamura S."/>
            <person name="Taoka A."/>
            <person name="Kobayashi H."/>
            <person name="Maekawa T."/>
        </authorList>
    </citation>
    <scope>NUCLEOTIDE SEQUENCE [LARGE SCALE GENOMIC DNA]</scope>
    <source>
        <strain evidence="6 7">FCR-1</strain>
    </source>
</reference>
<evidence type="ECO:0000313" key="6">
    <source>
        <dbReference type="EMBL" id="GAB0057874.1"/>
    </source>
</evidence>
<dbReference type="Pfam" id="PF01925">
    <property type="entry name" value="TauE"/>
    <property type="match status" value="1"/>
</dbReference>
<keyword evidence="3 5" id="KW-1133">Transmembrane helix</keyword>
<dbReference type="InterPro" id="IPR051598">
    <property type="entry name" value="TSUP/Inactive_protease-like"/>
</dbReference>
<comment type="caution">
    <text evidence="6">The sequence shown here is derived from an EMBL/GenBank/DDBJ whole genome shotgun (WGS) entry which is preliminary data.</text>
</comment>
<feature type="transmembrane region" description="Helical" evidence="5">
    <location>
        <begin position="369"/>
        <end position="393"/>
    </location>
</feature>
<feature type="transmembrane region" description="Helical" evidence="5">
    <location>
        <begin position="399"/>
        <end position="421"/>
    </location>
</feature>
<feature type="transmembrane region" description="Helical" evidence="5">
    <location>
        <begin position="442"/>
        <end position="459"/>
    </location>
</feature>
<keyword evidence="2 5" id="KW-0812">Transmembrane</keyword>
<proteinExistence type="inferred from homology"/>
<sequence length="659" mass="71519">MRPYRHLSKFPPFCRQSWRVPAMVLIVLFFGTFAWGIHLVRDHADQLGMGMGMLTLTQNSAADASVQSVAMTQPVAQTINPIRVAMVNIAGIRKPANGQEGNYISTGSGVLINPKGYVITAQHLLQDLAEIQVRVQTPYGPRQYPAKTVKVLPQHDLALIKIVSQDIFPYLALEQTPVLKVGDPVQAWGDPVGTEAVQRVGTVVKMDLTEPVQIKDMQLTHLMLTDAVYNWAQNGGPLVNGSGYLVGINLAVEDANGQIFGYAIPTTVLVTHFQEVVTFVHKSSPASVPSVATDPAFATPSAMTPPPAPPQSTRAPRTADLWWQKVQGLLGISLGKHVALNSPGDPVGAVRDPVHETKLLILGYTPGNFLGLLLLGFISGISGGMMTMGGGIIKVTGLMWFFGYGLLLVRPVAYLTNIFMYGAAMLRYQRQGLLKFDQCRPLIPWAMAGMVLGYFIGNVMSKTAIQWLLGVFALLLGIKMLVEITESRVGTKGKAGDTMDDEMRSTPKESPWLVWMQKYFGSRVDDNLPPPDWANAKSRHGMLGLPMGIISGILGITGGVIEVPLQRYIARMPLRTAIANSATLVFFASIVGSIVALWHGVTTGSFEIQTPVVMALILTPGAFLGGLVGAWLTSVIPLNVLRWIYALLMFIIAIRMFLS</sequence>
<dbReference type="InterPro" id="IPR001940">
    <property type="entry name" value="Peptidase_S1C"/>
</dbReference>
<accession>A0ABQ0CAG5</accession>
<dbReference type="InterPro" id="IPR009003">
    <property type="entry name" value="Peptidase_S1_PA"/>
</dbReference>
<dbReference type="EMBL" id="BAAFGK010000004">
    <property type="protein sequence ID" value="GAB0057874.1"/>
    <property type="molecule type" value="Genomic_DNA"/>
</dbReference>
<dbReference type="PANTHER" id="PTHR43701">
    <property type="entry name" value="MEMBRANE TRANSPORTER PROTEIN MJ0441-RELATED"/>
    <property type="match status" value="1"/>
</dbReference>
<dbReference type="Pfam" id="PF13365">
    <property type="entry name" value="Trypsin_2"/>
    <property type="match status" value="1"/>
</dbReference>
<comment type="similarity">
    <text evidence="5">Belongs to the 4-toluene sulfonate uptake permease (TSUP) (TC 2.A.102) family.</text>
</comment>
<dbReference type="Proteomes" id="UP001628193">
    <property type="component" value="Unassembled WGS sequence"/>
</dbReference>
<evidence type="ECO:0000256" key="2">
    <source>
        <dbReference type="ARBA" id="ARBA00022692"/>
    </source>
</evidence>
<dbReference type="SUPFAM" id="SSF50494">
    <property type="entry name" value="Trypsin-like serine proteases"/>
    <property type="match status" value="1"/>
</dbReference>
<evidence type="ECO:0000256" key="5">
    <source>
        <dbReference type="RuleBase" id="RU363041"/>
    </source>
</evidence>
<feature type="transmembrane region" description="Helical" evidence="5">
    <location>
        <begin position="640"/>
        <end position="658"/>
    </location>
</feature>
<dbReference type="InterPro" id="IPR043504">
    <property type="entry name" value="Peptidase_S1_PA_chymotrypsin"/>
</dbReference>
<feature type="transmembrane region" description="Helical" evidence="5">
    <location>
        <begin position="581"/>
        <end position="601"/>
    </location>
</feature>
<keyword evidence="5" id="KW-1003">Cell membrane</keyword>
<gene>
    <name evidence="6" type="primary">mamO</name>
    <name evidence="6" type="ORF">SIID45300_02208</name>
</gene>
<keyword evidence="4 5" id="KW-0472">Membrane</keyword>
<name>A0ABQ0CAG5_9PROT</name>
<feature type="transmembrane region" description="Helical" evidence="5">
    <location>
        <begin position="20"/>
        <end position="40"/>
    </location>
</feature>